<gene>
    <name evidence="2" type="ORF">CEXT_551201</name>
</gene>
<protein>
    <submittedName>
        <fullName evidence="2">Uncharacterized protein</fullName>
    </submittedName>
</protein>
<proteinExistence type="predicted"/>
<dbReference type="AlphaFoldDB" id="A0AAV4XUQ6"/>
<evidence type="ECO:0000313" key="3">
    <source>
        <dbReference type="Proteomes" id="UP001054945"/>
    </source>
</evidence>
<reference evidence="2 3" key="1">
    <citation type="submission" date="2021-06" db="EMBL/GenBank/DDBJ databases">
        <title>Caerostris extrusa draft genome.</title>
        <authorList>
            <person name="Kono N."/>
            <person name="Arakawa K."/>
        </authorList>
    </citation>
    <scope>NUCLEOTIDE SEQUENCE [LARGE SCALE GENOMIC DNA]</scope>
</reference>
<feature type="region of interest" description="Disordered" evidence="1">
    <location>
        <begin position="8"/>
        <end position="37"/>
    </location>
</feature>
<evidence type="ECO:0000256" key="1">
    <source>
        <dbReference type="SAM" id="MobiDB-lite"/>
    </source>
</evidence>
<feature type="compositionally biased region" description="Low complexity" evidence="1">
    <location>
        <begin position="13"/>
        <end position="23"/>
    </location>
</feature>
<dbReference type="EMBL" id="BPLR01018190">
    <property type="protein sequence ID" value="GIY97620.1"/>
    <property type="molecule type" value="Genomic_DNA"/>
</dbReference>
<accession>A0AAV4XUQ6</accession>
<keyword evidence="3" id="KW-1185">Reference proteome</keyword>
<sequence length="93" mass="10586">MGMLTILMNARPGEGNENGNAENSPKTIKKKKKRGTNSVEIRRLSVPRWIQNGTEDAVVLDCEYVYTENDFRLVVKWFFRGQSRASLSMDSCT</sequence>
<organism evidence="2 3">
    <name type="scientific">Caerostris extrusa</name>
    <name type="common">Bark spider</name>
    <name type="synonym">Caerostris bankana</name>
    <dbReference type="NCBI Taxonomy" id="172846"/>
    <lineage>
        <taxon>Eukaryota</taxon>
        <taxon>Metazoa</taxon>
        <taxon>Ecdysozoa</taxon>
        <taxon>Arthropoda</taxon>
        <taxon>Chelicerata</taxon>
        <taxon>Arachnida</taxon>
        <taxon>Araneae</taxon>
        <taxon>Araneomorphae</taxon>
        <taxon>Entelegynae</taxon>
        <taxon>Araneoidea</taxon>
        <taxon>Araneidae</taxon>
        <taxon>Caerostris</taxon>
    </lineage>
</organism>
<evidence type="ECO:0000313" key="2">
    <source>
        <dbReference type="EMBL" id="GIY97620.1"/>
    </source>
</evidence>
<comment type="caution">
    <text evidence="2">The sequence shown here is derived from an EMBL/GenBank/DDBJ whole genome shotgun (WGS) entry which is preliminary data.</text>
</comment>
<name>A0AAV4XUQ6_CAEEX</name>
<dbReference type="Proteomes" id="UP001054945">
    <property type="component" value="Unassembled WGS sequence"/>
</dbReference>